<dbReference type="AlphaFoldDB" id="A0A4Q9M4A4"/>
<dbReference type="PANTHER" id="PTHR46972:SF1">
    <property type="entry name" value="FAD DEPENDENT OXIDOREDUCTASE DOMAIN-CONTAINING PROTEIN"/>
    <property type="match status" value="1"/>
</dbReference>
<organism evidence="6">
    <name type="scientific">Dichomitus squalens</name>
    <dbReference type="NCBI Taxonomy" id="114155"/>
    <lineage>
        <taxon>Eukaryota</taxon>
        <taxon>Fungi</taxon>
        <taxon>Dikarya</taxon>
        <taxon>Basidiomycota</taxon>
        <taxon>Agaricomycotina</taxon>
        <taxon>Agaricomycetes</taxon>
        <taxon>Polyporales</taxon>
        <taxon>Polyporaceae</taxon>
        <taxon>Dichomitus</taxon>
    </lineage>
</organism>
<dbReference type="SUPFAM" id="SSF51905">
    <property type="entry name" value="FAD/NAD(P)-binding domain"/>
    <property type="match status" value="1"/>
</dbReference>
<dbReference type="PANTHER" id="PTHR46972">
    <property type="entry name" value="MONOOXYGENASE ASQM-RELATED"/>
    <property type="match status" value="1"/>
</dbReference>
<dbReference type="GO" id="GO:0004497">
    <property type="term" value="F:monooxygenase activity"/>
    <property type="evidence" value="ECO:0007669"/>
    <property type="project" value="UniProtKB-KW"/>
</dbReference>
<reference evidence="6" key="1">
    <citation type="submission" date="2019-01" db="EMBL/GenBank/DDBJ databases">
        <title>Draft genome sequences of three monokaryotic isolates of the white-rot basidiomycete fungus Dichomitus squalens.</title>
        <authorList>
            <consortium name="DOE Joint Genome Institute"/>
            <person name="Lopez S.C."/>
            <person name="Andreopoulos B."/>
            <person name="Pangilinan J."/>
            <person name="Lipzen A."/>
            <person name="Riley R."/>
            <person name="Ahrendt S."/>
            <person name="Ng V."/>
            <person name="Barry K."/>
            <person name="Daum C."/>
            <person name="Grigoriev I.V."/>
            <person name="Hilden K.S."/>
            <person name="Makela M.R."/>
            <person name="de Vries R.P."/>
        </authorList>
    </citation>
    <scope>NUCLEOTIDE SEQUENCE [LARGE SCALE GENOMIC DNA]</scope>
    <source>
        <strain evidence="6">OM18370.1</strain>
    </source>
</reference>
<name>A0A4Q9M4A4_9APHY</name>
<feature type="region of interest" description="Disordered" evidence="5">
    <location>
        <begin position="1"/>
        <end position="44"/>
    </location>
</feature>
<sequence length="320" mass="35225">MTVSPTRPEEQLTGRRGMNTDLGPGGDSKEGESSTGIVAPPVRTPSTVYERNTSFDSRPHIGGMLDLNHESCQRALHENEETVACNSCPEAATMCGFDSVGNVLFIQDSGPDQDIRASALACGYMLHREVNRSVLRKILVDLTTADAVKWRHAWHLCRELTFANGITAVVDILVGADGATSRVRPLLTRAGLSIAPEDTKKPELQEVVELTLLGDPAEVCKVLLQMSKDWTPSFRKLIEHCDDNAIYQHPLYHLPLDHNGRSVEERQEAIAEERITVVYHIAVISDENLQACVSPYAPASVMKATQMAKFIVGQKERQKA</sequence>
<keyword evidence="2" id="KW-0274">FAD</keyword>
<protein>
    <recommendedName>
        <fullName evidence="7">FAD-binding domain-containing protein</fullName>
    </recommendedName>
</protein>
<keyword evidence="4" id="KW-0503">Monooxygenase</keyword>
<evidence type="ECO:0000256" key="5">
    <source>
        <dbReference type="SAM" id="MobiDB-lite"/>
    </source>
</evidence>
<dbReference type="EMBL" id="ML143589">
    <property type="protein sequence ID" value="TBU21629.1"/>
    <property type="molecule type" value="Genomic_DNA"/>
</dbReference>
<evidence type="ECO:0000256" key="4">
    <source>
        <dbReference type="ARBA" id="ARBA00023033"/>
    </source>
</evidence>
<proteinExistence type="predicted"/>
<evidence type="ECO:0008006" key="7">
    <source>
        <dbReference type="Google" id="ProtNLM"/>
    </source>
</evidence>
<dbReference type="InterPro" id="IPR036188">
    <property type="entry name" value="FAD/NAD-bd_sf"/>
</dbReference>
<keyword evidence="1" id="KW-0285">Flavoprotein</keyword>
<evidence type="ECO:0000256" key="1">
    <source>
        <dbReference type="ARBA" id="ARBA00022630"/>
    </source>
</evidence>
<gene>
    <name evidence="6" type="ORF">BD311DRAFT_782806</name>
</gene>
<keyword evidence="3" id="KW-0560">Oxidoreductase</keyword>
<evidence type="ECO:0000256" key="3">
    <source>
        <dbReference type="ARBA" id="ARBA00023002"/>
    </source>
</evidence>
<dbReference type="OrthoDB" id="655030at2759"/>
<dbReference type="Gene3D" id="3.50.50.60">
    <property type="entry name" value="FAD/NAD(P)-binding domain"/>
    <property type="match status" value="1"/>
</dbReference>
<dbReference type="Proteomes" id="UP000292957">
    <property type="component" value="Unassembled WGS sequence"/>
</dbReference>
<evidence type="ECO:0000313" key="6">
    <source>
        <dbReference type="EMBL" id="TBU21629.1"/>
    </source>
</evidence>
<evidence type="ECO:0000256" key="2">
    <source>
        <dbReference type="ARBA" id="ARBA00022827"/>
    </source>
</evidence>
<accession>A0A4Q9M4A4</accession>